<name>A0AA96T6H0_9CAUD</name>
<organism evidence="1 2">
    <name type="scientific">Klebsiella phage KL01</name>
    <dbReference type="NCBI Taxonomy" id="3077152"/>
    <lineage>
        <taxon>Viruses</taxon>
        <taxon>Duplodnaviria</taxon>
        <taxon>Heunggongvirae</taxon>
        <taxon>Uroviricota</taxon>
        <taxon>Caudoviricetes</taxon>
        <taxon>Autographivirales</taxon>
        <taxon>Autographivirales incertae sedis</taxon>
        <taxon>Reminisvirus</taxon>
        <taxon>Reminisvirus KL01</taxon>
    </lineage>
</organism>
<accession>A0AA96T6H0</accession>
<evidence type="ECO:0000313" key="1">
    <source>
        <dbReference type="EMBL" id="WNV46805.1"/>
    </source>
</evidence>
<dbReference type="Proteomes" id="UP001301544">
    <property type="component" value="Segment"/>
</dbReference>
<evidence type="ECO:0000313" key="2">
    <source>
        <dbReference type="Proteomes" id="UP001301544"/>
    </source>
</evidence>
<dbReference type="EMBL" id="OR591532">
    <property type="protein sequence ID" value="WNV46805.1"/>
    <property type="molecule type" value="Genomic_DNA"/>
</dbReference>
<reference evidence="1 2" key="1">
    <citation type="submission" date="2023-09" db="EMBL/GenBank/DDBJ databases">
        <title>A novel Klebsiella quasipneumoniae phage indicates co-existence of ecological risk and microbial resource in karst system.</title>
        <authorList>
            <person name="Liu Y."/>
        </authorList>
    </citation>
    <scope>NUCLEOTIDE SEQUENCE [LARGE SCALE GENOMIC DNA]</scope>
</reference>
<keyword evidence="2" id="KW-1185">Reference proteome</keyword>
<proteinExistence type="predicted"/>
<protein>
    <submittedName>
        <fullName evidence="1">Uncharacterized protein</fullName>
    </submittedName>
</protein>
<sequence>MYQGYIADFMELEQRMYSNMLRENKIAKRLPARKRKLLYGKAKQPFTFIHDCIEIHGKARTKHISFY</sequence>